<organism evidence="1 2">
    <name type="scientific">Ancylostoma ceylanicum</name>
    <dbReference type="NCBI Taxonomy" id="53326"/>
    <lineage>
        <taxon>Eukaryota</taxon>
        <taxon>Metazoa</taxon>
        <taxon>Ecdysozoa</taxon>
        <taxon>Nematoda</taxon>
        <taxon>Chromadorea</taxon>
        <taxon>Rhabditida</taxon>
        <taxon>Rhabditina</taxon>
        <taxon>Rhabditomorpha</taxon>
        <taxon>Strongyloidea</taxon>
        <taxon>Ancylostomatidae</taxon>
        <taxon>Ancylostomatinae</taxon>
        <taxon>Ancylostoma</taxon>
    </lineage>
</organism>
<protein>
    <submittedName>
        <fullName evidence="1">Uncharacterized protein</fullName>
    </submittedName>
</protein>
<evidence type="ECO:0000313" key="1">
    <source>
        <dbReference type="EMBL" id="EYC27892.1"/>
    </source>
</evidence>
<proteinExistence type="predicted"/>
<name>A0A016VLI9_9BILA</name>
<reference evidence="2" key="1">
    <citation type="journal article" date="2015" name="Nat. Genet.">
        <title>The genome and transcriptome of the zoonotic hookworm Ancylostoma ceylanicum identify infection-specific gene families.</title>
        <authorList>
            <person name="Schwarz E.M."/>
            <person name="Hu Y."/>
            <person name="Antoshechkin I."/>
            <person name="Miller M.M."/>
            <person name="Sternberg P.W."/>
            <person name="Aroian R.V."/>
        </authorList>
    </citation>
    <scope>NUCLEOTIDE SEQUENCE</scope>
    <source>
        <strain evidence="2">HY135</strain>
    </source>
</reference>
<keyword evidence="2" id="KW-1185">Reference proteome</keyword>
<dbReference type="EMBL" id="JARK01001344">
    <property type="protein sequence ID" value="EYC27892.1"/>
    <property type="molecule type" value="Genomic_DNA"/>
</dbReference>
<comment type="caution">
    <text evidence="1">The sequence shown here is derived from an EMBL/GenBank/DDBJ whole genome shotgun (WGS) entry which is preliminary data.</text>
</comment>
<evidence type="ECO:0000313" key="2">
    <source>
        <dbReference type="Proteomes" id="UP000024635"/>
    </source>
</evidence>
<gene>
    <name evidence="1" type="primary">Acey_s0008.g237</name>
    <name evidence="1" type="ORF">Y032_0008g237</name>
</gene>
<sequence>MEKEAIEDIFRLTRLLYRPSGPAPTQCRLKRICTKSSLFPNRSPSTRQRLKTFEIQHEQPVSLGDIFRNVQ</sequence>
<dbReference type="AlphaFoldDB" id="A0A016VLI9"/>
<accession>A0A016VLI9</accession>
<dbReference type="Proteomes" id="UP000024635">
    <property type="component" value="Unassembled WGS sequence"/>
</dbReference>